<keyword evidence="6" id="KW-0560">Oxidoreductase</keyword>
<keyword evidence="5" id="KW-0521">NADP</keyword>
<keyword evidence="4" id="KW-0274">FAD</keyword>
<dbReference type="InterPro" id="IPR050775">
    <property type="entry name" value="FAD-binding_Monooxygenases"/>
</dbReference>
<evidence type="ECO:0000256" key="4">
    <source>
        <dbReference type="ARBA" id="ARBA00022827"/>
    </source>
</evidence>
<dbReference type="PANTHER" id="PTHR43098">
    <property type="entry name" value="L-ORNITHINE N(5)-MONOOXYGENASE-RELATED"/>
    <property type="match status" value="1"/>
</dbReference>
<dbReference type="SUPFAM" id="SSF51905">
    <property type="entry name" value="FAD/NAD(P)-binding domain"/>
    <property type="match status" value="2"/>
</dbReference>
<dbReference type="InterPro" id="IPR036188">
    <property type="entry name" value="FAD/NAD-bd_sf"/>
</dbReference>
<reference evidence="7" key="1">
    <citation type="journal article" date="2020" name="Stud. Mycol.">
        <title>101 Dothideomycetes genomes: a test case for predicting lifestyles and emergence of pathogens.</title>
        <authorList>
            <person name="Haridas S."/>
            <person name="Albert R."/>
            <person name="Binder M."/>
            <person name="Bloem J."/>
            <person name="Labutti K."/>
            <person name="Salamov A."/>
            <person name="Andreopoulos B."/>
            <person name="Baker S."/>
            <person name="Barry K."/>
            <person name="Bills G."/>
            <person name="Bluhm B."/>
            <person name="Cannon C."/>
            <person name="Castanera R."/>
            <person name="Culley D."/>
            <person name="Daum C."/>
            <person name="Ezra D."/>
            <person name="Gonzalez J."/>
            <person name="Henrissat B."/>
            <person name="Kuo A."/>
            <person name="Liang C."/>
            <person name="Lipzen A."/>
            <person name="Lutzoni F."/>
            <person name="Magnuson J."/>
            <person name="Mondo S."/>
            <person name="Nolan M."/>
            <person name="Ohm R."/>
            <person name="Pangilinan J."/>
            <person name="Park H.-J."/>
            <person name="Ramirez L."/>
            <person name="Alfaro M."/>
            <person name="Sun H."/>
            <person name="Tritt A."/>
            <person name="Yoshinaga Y."/>
            <person name="Zwiers L.-H."/>
            <person name="Turgeon B."/>
            <person name="Goodwin S."/>
            <person name="Spatafora J."/>
            <person name="Crous P."/>
            <person name="Grigoriev I."/>
        </authorList>
    </citation>
    <scope>NUCLEOTIDE SEQUENCE</scope>
    <source>
        <strain evidence="7">ATCC 36951</strain>
    </source>
</reference>
<dbReference type="AlphaFoldDB" id="A0A6A6CG18"/>
<protein>
    <recommendedName>
        <fullName evidence="9">FAD/NAD(P)-binding domain-containing protein</fullName>
    </recommendedName>
</protein>
<accession>A0A6A6CG18</accession>
<dbReference type="EMBL" id="ML993603">
    <property type="protein sequence ID" value="KAF2164609.1"/>
    <property type="molecule type" value="Genomic_DNA"/>
</dbReference>
<gene>
    <name evidence="7" type="ORF">M409DRAFT_25005</name>
</gene>
<comment type="similarity">
    <text evidence="2">Belongs to the FAD-binding monooxygenase family.</text>
</comment>
<name>A0A6A6CG18_ZASCE</name>
<dbReference type="Gene3D" id="3.50.50.60">
    <property type="entry name" value="FAD/NAD(P)-binding domain"/>
    <property type="match status" value="2"/>
</dbReference>
<dbReference type="GO" id="GO:0016491">
    <property type="term" value="F:oxidoreductase activity"/>
    <property type="evidence" value="ECO:0007669"/>
    <property type="project" value="UniProtKB-KW"/>
</dbReference>
<dbReference type="GeneID" id="54560767"/>
<evidence type="ECO:0008006" key="9">
    <source>
        <dbReference type="Google" id="ProtNLM"/>
    </source>
</evidence>
<organism evidence="7 8">
    <name type="scientific">Zasmidium cellare ATCC 36951</name>
    <dbReference type="NCBI Taxonomy" id="1080233"/>
    <lineage>
        <taxon>Eukaryota</taxon>
        <taxon>Fungi</taxon>
        <taxon>Dikarya</taxon>
        <taxon>Ascomycota</taxon>
        <taxon>Pezizomycotina</taxon>
        <taxon>Dothideomycetes</taxon>
        <taxon>Dothideomycetidae</taxon>
        <taxon>Mycosphaerellales</taxon>
        <taxon>Mycosphaerellaceae</taxon>
        <taxon>Zasmidium</taxon>
    </lineage>
</organism>
<dbReference type="Proteomes" id="UP000799537">
    <property type="component" value="Unassembled WGS sequence"/>
</dbReference>
<evidence type="ECO:0000256" key="1">
    <source>
        <dbReference type="ARBA" id="ARBA00001974"/>
    </source>
</evidence>
<evidence type="ECO:0000313" key="7">
    <source>
        <dbReference type="EMBL" id="KAF2164609.1"/>
    </source>
</evidence>
<evidence type="ECO:0000313" key="8">
    <source>
        <dbReference type="Proteomes" id="UP000799537"/>
    </source>
</evidence>
<keyword evidence="8" id="KW-1185">Reference proteome</keyword>
<dbReference type="OrthoDB" id="66881at2759"/>
<sequence>MSEVTTYDSTAAEVTNPFGEITQQQLDELAYFQQRFKEERQKRLRPDGLAQYSNVSTTEKLKKFWEDPWVTAGTPIHEPVSDGGSIKLMILGAGAAGILQAVQCIKAGMSAEEILFVDLAAGYGGAWYWNRYPGAACDTESYCYMPMLEEMNYMPSKKYAPGWEFRRHYERIASRYHLQDRAMWQTWSQTANWDADAKQWDVALLQKPKGGAEKSLTIHAKYIVIAAGLQSVPKMPNLEGFDKYAGRLFLASRWDYGYTGGSPEDQQLWNLTGKRVALIGNAASGGQAIVELAKYAQDVYMFQRTPARVVSKPNPLTHPIEWEKIAYKPGWQAERNKHLNAFATYDPKRPDNDYLQDTHSRLLGFCANLGTPRDIKPEEIPAWVQHLNVVDIPILKSVHTTVDKTIEDPALAEKVKAWFPTWCKRSLFSDDYLPTLNRPNVHVIDTNGKGVDRLTEKGVFAAGEEYPVDVIIFATGFESPFGSPDAKVGMKITGLDGLAMKTKWDSESGMGTLHGVISRGFPNIFWHGPSQSTISAAATYGLERMSEHVAHLITTSSKKSVSIHPTEAAEADWGNRIASMKNCFAAAVGCTPSLSNGEGAMEFLKDKLSPEKKAAMAKLGLWGRGVEDYLNVLREWRLKDDLESGFELL</sequence>
<proteinExistence type="inferred from homology"/>
<evidence type="ECO:0000256" key="6">
    <source>
        <dbReference type="ARBA" id="ARBA00023002"/>
    </source>
</evidence>
<evidence type="ECO:0000256" key="5">
    <source>
        <dbReference type="ARBA" id="ARBA00022857"/>
    </source>
</evidence>
<dbReference type="RefSeq" id="XP_033665498.1">
    <property type="nucleotide sequence ID" value="XM_033807495.1"/>
</dbReference>
<dbReference type="PANTHER" id="PTHR43098:SF2">
    <property type="entry name" value="FAD-BINDING MONOOXYGENASE AUSB-RELATED"/>
    <property type="match status" value="1"/>
</dbReference>
<evidence type="ECO:0000256" key="3">
    <source>
        <dbReference type="ARBA" id="ARBA00022630"/>
    </source>
</evidence>
<evidence type="ECO:0000256" key="2">
    <source>
        <dbReference type="ARBA" id="ARBA00010139"/>
    </source>
</evidence>
<comment type="cofactor">
    <cofactor evidence="1">
        <name>FAD</name>
        <dbReference type="ChEBI" id="CHEBI:57692"/>
    </cofactor>
</comment>
<keyword evidence="3" id="KW-0285">Flavoprotein</keyword>